<gene>
    <name evidence="1" type="ORF">DLD77_00820</name>
</gene>
<accession>A0ABN5LNG0</accession>
<keyword evidence="2" id="KW-1185">Reference proteome</keyword>
<protein>
    <submittedName>
        <fullName evidence="1">Phosphate ABC transporter substrate-binding protein</fullName>
    </submittedName>
</protein>
<reference evidence="1 2" key="1">
    <citation type="submission" date="2018-05" db="EMBL/GenBank/DDBJ databases">
        <title>Chitinophaga sp. nov., isolated from rhizosphere soil of Alhagi.</title>
        <authorList>
            <person name="Liu Y."/>
        </authorList>
    </citation>
    <scope>NUCLEOTIDE SEQUENCE [LARGE SCALE GENOMIC DNA]</scope>
    <source>
        <strain evidence="1 2">T22</strain>
    </source>
</reference>
<evidence type="ECO:0000313" key="1">
    <source>
        <dbReference type="EMBL" id="AWO00349.1"/>
    </source>
</evidence>
<dbReference type="Proteomes" id="UP000246099">
    <property type="component" value="Chromosome"/>
</dbReference>
<name>A0ABN5LNG0_9BACT</name>
<evidence type="ECO:0000313" key="2">
    <source>
        <dbReference type="Proteomes" id="UP000246099"/>
    </source>
</evidence>
<sequence length="554" mass="61398">MVWLLPCSCSLNRKTSGGQQDSTVFHILHGGQSLGEGSQSLPLVTTAPTGYGNFRFSMGTHTWRNNYGNNPESRPDSLFTFVPLTAVQLGGIGETIGNGVADHLRAALQKAGRNGPRFLFSYAGQGGRYIRELNKRHDDAKDPRAAGRQSAGGYYRTAIDDVRRARRQALQMGRPYQVLALTWMQGEANGTLRLNRWEGPLTRQAAMEHYREDLVALKEDLQQDVQAITGQQAPPPFFMYQTAGNMAGIAQFQASEMYGDMYLVAPTYMLPNAENGYYYSGEKRMHGDGIHLTADGERWLGEQFGKVISEVMFSGKNWKPLHPKRAWLNAEDGAIYIRFHVPAPPLVLDTAWLPAQQKGCGFDVFDSGGNSIAVEKVEIAGEDLLKLRLNNPGKAMPASIQYGLNSRVADLSLPVAGVRQPVTLKDGHEGLDVIFDGDLLAEVAALRKEGVFYIGNIAAENIFTNLIIREVFLDAAGQTVMRGELKDLRNNVPFQKGQRIYTARRYAYGNLRDSDNRQSVFTFSDTSYGTRQGQKYPLYNYCITFEALPVGGKE</sequence>
<dbReference type="Gene3D" id="3.40.50.1110">
    <property type="entry name" value="SGNH hydrolase"/>
    <property type="match status" value="1"/>
</dbReference>
<dbReference type="InterPro" id="IPR036514">
    <property type="entry name" value="SGNH_hydro_sf"/>
</dbReference>
<dbReference type="SUPFAM" id="SSF52266">
    <property type="entry name" value="SGNH hydrolase"/>
    <property type="match status" value="1"/>
</dbReference>
<dbReference type="EMBL" id="CP029600">
    <property type="protein sequence ID" value="AWO00349.1"/>
    <property type="molecule type" value="Genomic_DNA"/>
</dbReference>
<proteinExistence type="predicted"/>
<organism evidence="1 2">
    <name type="scientific">Chitinophaga alhagiae</name>
    <dbReference type="NCBI Taxonomy" id="2203219"/>
    <lineage>
        <taxon>Bacteria</taxon>
        <taxon>Pseudomonadati</taxon>
        <taxon>Bacteroidota</taxon>
        <taxon>Chitinophagia</taxon>
        <taxon>Chitinophagales</taxon>
        <taxon>Chitinophagaceae</taxon>
        <taxon>Chitinophaga</taxon>
    </lineage>
</organism>